<evidence type="ECO:0000313" key="7">
    <source>
        <dbReference type="EMBL" id="SMC97535.1"/>
    </source>
</evidence>
<dbReference type="InterPro" id="IPR017871">
    <property type="entry name" value="ABC_transporter-like_CS"/>
</dbReference>
<evidence type="ECO:0000313" key="8">
    <source>
        <dbReference type="Proteomes" id="UP000192418"/>
    </source>
</evidence>
<dbReference type="PANTHER" id="PTHR43820">
    <property type="entry name" value="HIGH-AFFINITY BRANCHED-CHAIN AMINO ACID TRANSPORT ATP-BINDING PROTEIN LIVF"/>
    <property type="match status" value="1"/>
</dbReference>
<protein>
    <submittedName>
        <fullName evidence="7">Amino acid/amide ABC transporter ATP-binding protein 2, HAAT family</fullName>
    </submittedName>
</protein>
<gene>
    <name evidence="7" type="ORF">SAMN02746065_11824</name>
</gene>
<evidence type="ECO:0000256" key="4">
    <source>
        <dbReference type="ARBA" id="ARBA00022840"/>
    </source>
</evidence>
<sequence length="248" mass="27164">MLRIKNLKCSYGSIVAVHGVSLSVKKGELISIIGANGAGKSTLLLAICGLLKNWEGEIVFQDKDLKGMSPPAIVRSGISMVPEGRQIFSPLSVMDNLKMGAYTMYRKGLKSQVEEDFDMVMEMFPILRERAHQLAGTLSGGEQQMLAIGRALMARPRLLVLDEPSMGLAPKIVEMIFNVITTLQSQGVTILLVEQNARAALKISHRGYVLETGKMVLQGSADELLVDDDVKRAYLGRDYGDFYDGRDA</sequence>
<keyword evidence="4 7" id="KW-0067">ATP-binding</keyword>
<evidence type="ECO:0000256" key="2">
    <source>
        <dbReference type="ARBA" id="ARBA00022448"/>
    </source>
</evidence>
<keyword evidence="3" id="KW-0547">Nucleotide-binding</keyword>
<dbReference type="GO" id="GO:0015658">
    <property type="term" value="F:branched-chain amino acid transmembrane transporter activity"/>
    <property type="evidence" value="ECO:0007669"/>
    <property type="project" value="InterPro"/>
</dbReference>
<evidence type="ECO:0000259" key="6">
    <source>
        <dbReference type="PROSITE" id="PS50893"/>
    </source>
</evidence>
<reference evidence="7 8" key="1">
    <citation type="submission" date="2017-04" db="EMBL/GenBank/DDBJ databases">
        <authorList>
            <person name="Afonso C.L."/>
            <person name="Miller P.J."/>
            <person name="Scott M.A."/>
            <person name="Spackman E."/>
            <person name="Goraichik I."/>
            <person name="Dimitrov K.M."/>
            <person name="Suarez D.L."/>
            <person name="Swayne D.E."/>
        </authorList>
    </citation>
    <scope>NUCLEOTIDE SEQUENCE [LARGE SCALE GENOMIC DNA]</scope>
    <source>
        <strain evidence="7 8">DSM 3385</strain>
    </source>
</reference>
<evidence type="ECO:0000256" key="1">
    <source>
        <dbReference type="ARBA" id="ARBA00005417"/>
    </source>
</evidence>
<dbReference type="InterPro" id="IPR052156">
    <property type="entry name" value="BCAA_Transport_ATP-bd_LivF"/>
</dbReference>
<dbReference type="PROSITE" id="PS00211">
    <property type="entry name" value="ABC_TRANSPORTER_1"/>
    <property type="match status" value="1"/>
</dbReference>
<dbReference type="GO" id="GO:0005524">
    <property type="term" value="F:ATP binding"/>
    <property type="evidence" value="ECO:0007669"/>
    <property type="project" value="UniProtKB-KW"/>
</dbReference>
<dbReference type="GO" id="GO:0015807">
    <property type="term" value="P:L-amino acid transport"/>
    <property type="evidence" value="ECO:0007669"/>
    <property type="project" value="TreeGrafter"/>
</dbReference>
<proteinExistence type="inferred from homology"/>
<dbReference type="RefSeq" id="WP_084070448.1">
    <property type="nucleotide sequence ID" value="NZ_FWXY01000018.1"/>
</dbReference>
<keyword evidence="2" id="KW-0813">Transport</keyword>
<dbReference type="GO" id="GO:0016887">
    <property type="term" value="F:ATP hydrolysis activity"/>
    <property type="evidence" value="ECO:0007669"/>
    <property type="project" value="InterPro"/>
</dbReference>
<dbReference type="PROSITE" id="PS50893">
    <property type="entry name" value="ABC_TRANSPORTER_2"/>
    <property type="match status" value="1"/>
</dbReference>
<name>A0A1W2DJE5_9BACT</name>
<evidence type="ECO:0000256" key="5">
    <source>
        <dbReference type="ARBA" id="ARBA00022970"/>
    </source>
</evidence>
<dbReference type="Gene3D" id="3.40.50.300">
    <property type="entry name" value="P-loop containing nucleotide triphosphate hydrolases"/>
    <property type="match status" value="1"/>
</dbReference>
<dbReference type="SUPFAM" id="SSF52540">
    <property type="entry name" value="P-loop containing nucleoside triphosphate hydrolases"/>
    <property type="match status" value="1"/>
</dbReference>
<dbReference type="PIRSF" id="PIRSF039137">
    <property type="entry name" value="ABC_branched_ATPase"/>
    <property type="match status" value="1"/>
</dbReference>
<dbReference type="InterPro" id="IPR030660">
    <property type="entry name" value="ABC_branched_ATPase_LivF/BraG"/>
</dbReference>
<dbReference type="STRING" id="1121400.SAMN02746065_11824"/>
<keyword evidence="8" id="KW-1185">Reference proteome</keyword>
<comment type="similarity">
    <text evidence="1">Belongs to the ABC transporter superfamily.</text>
</comment>
<dbReference type="Proteomes" id="UP000192418">
    <property type="component" value="Unassembled WGS sequence"/>
</dbReference>
<evidence type="ECO:0000256" key="3">
    <source>
        <dbReference type="ARBA" id="ARBA00022741"/>
    </source>
</evidence>
<dbReference type="AlphaFoldDB" id="A0A1W2DJE5"/>
<dbReference type="OrthoDB" id="9780436at2"/>
<dbReference type="InterPro" id="IPR027417">
    <property type="entry name" value="P-loop_NTPase"/>
</dbReference>
<dbReference type="EMBL" id="FWXY01000018">
    <property type="protein sequence ID" value="SMC97535.1"/>
    <property type="molecule type" value="Genomic_DNA"/>
</dbReference>
<dbReference type="Pfam" id="PF00005">
    <property type="entry name" value="ABC_tran"/>
    <property type="match status" value="1"/>
</dbReference>
<keyword evidence="5" id="KW-0029">Amino-acid transport</keyword>
<accession>A0A1W2DJE5</accession>
<dbReference type="PANTHER" id="PTHR43820:SF4">
    <property type="entry name" value="HIGH-AFFINITY BRANCHED-CHAIN AMINO ACID TRANSPORT ATP-BINDING PROTEIN LIVF"/>
    <property type="match status" value="1"/>
</dbReference>
<dbReference type="InterPro" id="IPR003593">
    <property type="entry name" value="AAA+_ATPase"/>
</dbReference>
<dbReference type="InterPro" id="IPR003439">
    <property type="entry name" value="ABC_transporter-like_ATP-bd"/>
</dbReference>
<feature type="domain" description="ABC transporter" evidence="6">
    <location>
        <begin position="2"/>
        <end position="237"/>
    </location>
</feature>
<organism evidence="7 8">
    <name type="scientific">Desulfocicer vacuolatum DSM 3385</name>
    <dbReference type="NCBI Taxonomy" id="1121400"/>
    <lineage>
        <taxon>Bacteria</taxon>
        <taxon>Pseudomonadati</taxon>
        <taxon>Thermodesulfobacteriota</taxon>
        <taxon>Desulfobacteria</taxon>
        <taxon>Desulfobacterales</taxon>
        <taxon>Desulfobacteraceae</taxon>
        <taxon>Desulfocicer</taxon>
    </lineage>
</organism>
<dbReference type="SMART" id="SM00382">
    <property type="entry name" value="AAA"/>
    <property type="match status" value="1"/>
</dbReference>
<dbReference type="CDD" id="cd03224">
    <property type="entry name" value="ABC_TM1139_LivF_branched"/>
    <property type="match status" value="1"/>
</dbReference>